<organism evidence="1">
    <name type="scientific">Rhizophora mucronata</name>
    <name type="common">Asiatic mangrove</name>
    <dbReference type="NCBI Taxonomy" id="61149"/>
    <lineage>
        <taxon>Eukaryota</taxon>
        <taxon>Viridiplantae</taxon>
        <taxon>Streptophyta</taxon>
        <taxon>Embryophyta</taxon>
        <taxon>Tracheophyta</taxon>
        <taxon>Spermatophyta</taxon>
        <taxon>Magnoliopsida</taxon>
        <taxon>eudicotyledons</taxon>
        <taxon>Gunneridae</taxon>
        <taxon>Pentapetalae</taxon>
        <taxon>rosids</taxon>
        <taxon>fabids</taxon>
        <taxon>Malpighiales</taxon>
        <taxon>Rhizophoraceae</taxon>
        <taxon>Rhizophora</taxon>
    </lineage>
</organism>
<sequence>MLLLLVITWGVSNINRY</sequence>
<accession>A0A2P2QXC0</accession>
<dbReference type="EMBL" id="GGEC01091113">
    <property type="protein sequence ID" value="MBX71597.1"/>
    <property type="molecule type" value="Transcribed_RNA"/>
</dbReference>
<dbReference type="AlphaFoldDB" id="A0A2P2QXC0"/>
<name>A0A2P2QXC0_RHIMU</name>
<reference evidence="1" key="1">
    <citation type="submission" date="2018-02" db="EMBL/GenBank/DDBJ databases">
        <title>Rhizophora mucronata_Transcriptome.</title>
        <authorList>
            <person name="Meera S.P."/>
            <person name="Sreeshan A."/>
            <person name="Augustine A."/>
        </authorList>
    </citation>
    <scope>NUCLEOTIDE SEQUENCE</scope>
    <source>
        <tissue evidence="1">Leaf</tissue>
    </source>
</reference>
<evidence type="ECO:0000313" key="1">
    <source>
        <dbReference type="EMBL" id="MBX71597.1"/>
    </source>
</evidence>
<proteinExistence type="predicted"/>
<protein>
    <submittedName>
        <fullName evidence="1">Uncharacterized protein</fullName>
    </submittedName>
</protein>